<name>A0AAD0ML26_BACPU</name>
<reference evidence="1 2" key="1">
    <citation type="submission" date="2018-02" db="EMBL/GenBank/DDBJ databases">
        <title>The complete genome of two Bacillus pumilus strains from Cuatro Cienegas, Coahuila, Mexico.</title>
        <authorList>
            <person name="Zarza E."/>
            <person name="Alcaraz L.D."/>
            <person name="Aguilar-Salinas B."/>
            <person name="Islas A."/>
            <person name="Olmedo-Alvarez G."/>
        </authorList>
    </citation>
    <scope>NUCLEOTIDE SEQUENCE [LARGE SCALE GENOMIC DNA]</scope>
    <source>
        <strain evidence="1 2">145</strain>
    </source>
</reference>
<sequence>MNVIRQSELTTTQSDLIDIIRGHLIHKHLLEIVSVGAIEVGGQKVVLKDRWNCSDITWFNTIGEASKWTVRDLLGSNVIIRHDMFTKIGQEAIKNLQRSLQEVGQIKTHVKLKMN</sequence>
<accession>A0AAD0ML26</accession>
<dbReference type="AlphaFoldDB" id="A0AAD0ML26"/>
<dbReference type="RefSeq" id="WP_117730654.1">
    <property type="nucleotide sequence ID" value="NZ_CP027116.1"/>
</dbReference>
<proteinExistence type="predicted"/>
<organism evidence="1 2">
    <name type="scientific">Bacillus pumilus</name>
    <name type="common">Bacillus mesentericus</name>
    <dbReference type="NCBI Taxonomy" id="1408"/>
    <lineage>
        <taxon>Bacteria</taxon>
        <taxon>Bacillati</taxon>
        <taxon>Bacillota</taxon>
        <taxon>Bacilli</taxon>
        <taxon>Bacillales</taxon>
        <taxon>Bacillaceae</taxon>
        <taxon>Bacillus</taxon>
    </lineage>
</organism>
<dbReference type="EMBL" id="CP027116">
    <property type="protein sequence ID" value="AVM24222.1"/>
    <property type="molecule type" value="Genomic_DNA"/>
</dbReference>
<gene>
    <name evidence="1" type="ORF">C5695_10360</name>
</gene>
<evidence type="ECO:0000313" key="2">
    <source>
        <dbReference type="Proteomes" id="UP000264960"/>
    </source>
</evidence>
<protein>
    <submittedName>
        <fullName evidence="1">Uncharacterized protein</fullName>
    </submittedName>
</protein>
<dbReference type="Proteomes" id="UP000264960">
    <property type="component" value="Chromosome"/>
</dbReference>
<evidence type="ECO:0000313" key="1">
    <source>
        <dbReference type="EMBL" id="AVM24222.1"/>
    </source>
</evidence>